<sequence>YQLREEDARMKLTDLQAKLGPEHADTLSCLNDLASVYRNQRKFSMAEELLRRSVRSHESAFGPDDPRTLNAISSLAIVLVDQNKFRGAQAFQQKVVESYERMAGETSQEVQESRKLLVYLLRVSGSFAEA</sequence>
<organism evidence="1 2">
    <name type="scientific">Lepidopterella palustris CBS 459.81</name>
    <dbReference type="NCBI Taxonomy" id="1314670"/>
    <lineage>
        <taxon>Eukaryota</taxon>
        <taxon>Fungi</taxon>
        <taxon>Dikarya</taxon>
        <taxon>Ascomycota</taxon>
        <taxon>Pezizomycotina</taxon>
        <taxon>Dothideomycetes</taxon>
        <taxon>Pleosporomycetidae</taxon>
        <taxon>Mytilinidiales</taxon>
        <taxon>Argynnaceae</taxon>
        <taxon>Lepidopterella</taxon>
    </lineage>
</organism>
<dbReference type="PANTHER" id="PTHR46082:SF6">
    <property type="entry name" value="AAA+ ATPASE DOMAIN-CONTAINING PROTEIN-RELATED"/>
    <property type="match status" value="1"/>
</dbReference>
<reference evidence="1 2" key="1">
    <citation type="journal article" date="2016" name="Nat. Commun.">
        <title>Ectomycorrhizal ecology is imprinted in the genome of the dominant symbiotic fungus Cenococcum geophilum.</title>
        <authorList>
            <consortium name="DOE Joint Genome Institute"/>
            <person name="Peter M."/>
            <person name="Kohler A."/>
            <person name="Ohm R.A."/>
            <person name="Kuo A."/>
            <person name="Krutzmann J."/>
            <person name="Morin E."/>
            <person name="Arend M."/>
            <person name="Barry K.W."/>
            <person name="Binder M."/>
            <person name="Choi C."/>
            <person name="Clum A."/>
            <person name="Copeland A."/>
            <person name="Grisel N."/>
            <person name="Haridas S."/>
            <person name="Kipfer T."/>
            <person name="LaButti K."/>
            <person name="Lindquist E."/>
            <person name="Lipzen A."/>
            <person name="Maire R."/>
            <person name="Meier B."/>
            <person name="Mihaltcheva S."/>
            <person name="Molinier V."/>
            <person name="Murat C."/>
            <person name="Poggeler S."/>
            <person name="Quandt C.A."/>
            <person name="Sperisen C."/>
            <person name="Tritt A."/>
            <person name="Tisserant E."/>
            <person name="Crous P.W."/>
            <person name="Henrissat B."/>
            <person name="Nehls U."/>
            <person name="Egli S."/>
            <person name="Spatafora J.W."/>
            <person name="Grigoriev I.V."/>
            <person name="Martin F.M."/>
        </authorList>
    </citation>
    <scope>NUCLEOTIDE SEQUENCE [LARGE SCALE GENOMIC DNA]</scope>
    <source>
        <strain evidence="1 2">CBS 459.81</strain>
    </source>
</reference>
<dbReference type="SUPFAM" id="SSF48452">
    <property type="entry name" value="TPR-like"/>
    <property type="match status" value="1"/>
</dbReference>
<evidence type="ECO:0008006" key="3">
    <source>
        <dbReference type="Google" id="ProtNLM"/>
    </source>
</evidence>
<name>A0A8E2JA71_9PEZI</name>
<dbReference type="Proteomes" id="UP000250266">
    <property type="component" value="Unassembled WGS sequence"/>
</dbReference>
<evidence type="ECO:0000313" key="2">
    <source>
        <dbReference type="Proteomes" id="UP000250266"/>
    </source>
</evidence>
<dbReference type="InterPro" id="IPR053137">
    <property type="entry name" value="NLR-like"/>
</dbReference>
<dbReference type="InterPro" id="IPR011990">
    <property type="entry name" value="TPR-like_helical_dom_sf"/>
</dbReference>
<gene>
    <name evidence="1" type="ORF">K432DRAFT_262617</name>
</gene>
<dbReference type="EMBL" id="KV745366">
    <property type="protein sequence ID" value="OCK75080.1"/>
    <property type="molecule type" value="Genomic_DNA"/>
</dbReference>
<dbReference type="Pfam" id="PF13374">
    <property type="entry name" value="TPR_10"/>
    <property type="match status" value="2"/>
</dbReference>
<evidence type="ECO:0000313" key="1">
    <source>
        <dbReference type="EMBL" id="OCK75080.1"/>
    </source>
</evidence>
<dbReference type="Gene3D" id="1.25.40.10">
    <property type="entry name" value="Tetratricopeptide repeat domain"/>
    <property type="match status" value="1"/>
</dbReference>
<protein>
    <recommendedName>
        <fullName evidence="3">Kinesin light chain</fullName>
    </recommendedName>
</protein>
<dbReference type="AlphaFoldDB" id="A0A8E2JA71"/>
<proteinExistence type="predicted"/>
<accession>A0A8E2JA71</accession>
<dbReference type="PANTHER" id="PTHR46082">
    <property type="entry name" value="ATP/GTP-BINDING PROTEIN-RELATED"/>
    <property type="match status" value="1"/>
</dbReference>
<feature type="non-terminal residue" evidence="1">
    <location>
        <position position="130"/>
    </location>
</feature>
<feature type="non-terminal residue" evidence="1">
    <location>
        <position position="1"/>
    </location>
</feature>
<dbReference type="OrthoDB" id="1658288at2759"/>
<keyword evidence="2" id="KW-1185">Reference proteome</keyword>